<keyword evidence="6 8" id="KW-0472">Membrane</keyword>
<feature type="transmembrane region" description="Helical" evidence="8">
    <location>
        <begin position="29"/>
        <end position="51"/>
    </location>
</feature>
<evidence type="ECO:0000256" key="3">
    <source>
        <dbReference type="ARBA" id="ARBA00022692"/>
    </source>
</evidence>
<keyword evidence="4 8" id="KW-0653">Protein transport</keyword>
<keyword evidence="5 8" id="KW-1133">Transmembrane helix</keyword>
<evidence type="ECO:0000256" key="6">
    <source>
        <dbReference type="ARBA" id="ARBA00023136"/>
    </source>
</evidence>
<evidence type="ECO:0000256" key="7">
    <source>
        <dbReference type="ARBA" id="ARBA00025800"/>
    </source>
</evidence>
<accession>A0A146K7S0</accession>
<evidence type="ECO:0000256" key="8">
    <source>
        <dbReference type="RuleBase" id="RU363111"/>
    </source>
</evidence>
<sequence length="158" mass="17556">MDPVGKAKTGAKLLDKLPDESGCKCIPAWLRYVFAIVSFFGGFAMACAAINKIDWQFYVLFLVGVLGAWLGSLFIKSPKAQVKHMTKSKDNIVSCCVILGGMLVTSLICAFANYNVWAYIWTWILTYLALVWYSLSMVPGMQTCCKNCLKGCFSCFKK</sequence>
<dbReference type="GO" id="GO:0016020">
    <property type="term" value="C:membrane"/>
    <property type="evidence" value="ECO:0007669"/>
    <property type="project" value="UniProtKB-SubCell"/>
</dbReference>
<feature type="transmembrane region" description="Helical" evidence="8">
    <location>
        <begin position="120"/>
        <end position="138"/>
    </location>
</feature>
<evidence type="ECO:0000256" key="1">
    <source>
        <dbReference type="ARBA" id="ARBA00004141"/>
    </source>
</evidence>
<comment type="function">
    <text evidence="8">May be involved in fusion of retrograde transport vesicles derived from an endocytic compartment with the Golgi complex.</text>
</comment>
<dbReference type="InterPro" id="IPR007305">
    <property type="entry name" value="Vesicle_transpt_Got1/SFT2"/>
</dbReference>
<dbReference type="AlphaFoldDB" id="A0A146K7S0"/>
<dbReference type="GO" id="GO:0015031">
    <property type="term" value="P:protein transport"/>
    <property type="evidence" value="ECO:0007669"/>
    <property type="project" value="UniProtKB-KW"/>
</dbReference>
<gene>
    <name evidence="9" type="ORF">TPC1_15069</name>
</gene>
<comment type="similarity">
    <text evidence="7 8">Belongs to the SFT2 family.</text>
</comment>
<dbReference type="Pfam" id="PF04178">
    <property type="entry name" value="Got1"/>
    <property type="match status" value="1"/>
</dbReference>
<feature type="transmembrane region" description="Helical" evidence="8">
    <location>
        <begin position="57"/>
        <end position="75"/>
    </location>
</feature>
<proteinExistence type="inferred from homology"/>
<dbReference type="GO" id="GO:0005737">
    <property type="term" value="C:cytoplasm"/>
    <property type="evidence" value="ECO:0007669"/>
    <property type="project" value="UniProtKB-ARBA"/>
</dbReference>
<name>A0A146K7S0_9EUKA</name>
<dbReference type="GO" id="GO:0012505">
    <property type="term" value="C:endomembrane system"/>
    <property type="evidence" value="ECO:0007669"/>
    <property type="project" value="UniProtKB-ARBA"/>
</dbReference>
<reference evidence="9" key="1">
    <citation type="submission" date="2015-07" db="EMBL/GenBank/DDBJ databases">
        <title>Adaptation to a free-living lifestyle via gene acquisitions in the diplomonad Trepomonas sp. PC1.</title>
        <authorList>
            <person name="Xu F."/>
            <person name="Jerlstrom-Hultqvist J."/>
            <person name="Kolisko M."/>
            <person name="Simpson A.G.B."/>
            <person name="Roger A.J."/>
            <person name="Svard S.G."/>
            <person name="Andersson J.O."/>
        </authorList>
    </citation>
    <scope>NUCLEOTIDE SEQUENCE</scope>
    <source>
        <strain evidence="9">PC1</strain>
    </source>
</reference>
<keyword evidence="2 8" id="KW-0813">Transport</keyword>
<keyword evidence="3 8" id="KW-0812">Transmembrane</keyword>
<dbReference type="PANTHER" id="PTHR23137:SF6">
    <property type="entry name" value="VESICLE TRANSPORT PROTEIN"/>
    <property type="match status" value="1"/>
</dbReference>
<comment type="subcellular location">
    <subcellularLocation>
        <location evidence="1 8">Membrane</location>
        <topology evidence="1 8">Multi-pass membrane protein</topology>
    </subcellularLocation>
</comment>
<evidence type="ECO:0000313" key="9">
    <source>
        <dbReference type="EMBL" id="JAP92853.1"/>
    </source>
</evidence>
<dbReference type="GO" id="GO:0016192">
    <property type="term" value="P:vesicle-mediated transport"/>
    <property type="evidence" value="ECO:0007669"/>
    <property type="project" value="InterPro"/>
</dbReference>
<evidence type="ECO:0000256" key="4">
    <source>
        <dbReference type="ARBA" id="ARBA00022927"/>
    </source>
</evidence>
<dbReference type="PANTHER" id="PTHR23137">
    <property type="entry name" value="VESICLE TRANSPORT PROTEIN-RELATED"/>
    <property type="match status" value="1"/>
</dbReference>
<organism evidence="9">
    <name type="scientific">Trepomonas sp. PC1</name>
    <dbReference type="NCBI Taxonomy" id="1076344"/>
    <lineage>
        <taxon>Eukaryota</taxon>
        <taxon>Metamonada</taxon>
        <taxon>Diplomonadida</taxon>
        <taxon>Hexamitidae</taxon>
        <taxon>Hexamitinae</taxon>
        <taxon>Trepomonas</taxon>
    </lineage>
</organism>
<protein>
    <recommendedName>
        <fullName evidence="8">Vesicle transport protein</fullName>
    </recommendedName>
</protein>
<dbReference type="EMBL" id="GDID01003753">
    <property type="protein sequence ID" value="JAP92853.1"/>
    <property type="molecule type" value="Transcribed_RNA"/>
</dbReference>
<dbReference type="InterPro" id="IPR011691">
    <property type="entry name" value="Vesicle_transpt_SFT2"/>
</dbReference>
<evidence type="ECO:0000256" key="5">
    <source>
        <dbReference type="ARBA" id="ARBA00022989"/>
    </source>
</evidence>
<feature type="transmembrane region" description="Helical" evidence="8">
    <location>
        <begin position="96"/>
        <end position="114"/>
    </location>
</feature>
<evidence type="ECO:0000256" key="2">
    <source>
        <dbReference type="ARBA" id="ARBA00022448"/>
    </source>
</evidence>